<dbReference type="AlphaFoldDB" id="A0A2D6YG55"/>
<keyword evidence="3 6" id="KW-0694">RNA-binding</keyword>
<accession>A0A2D6YG55</accession>
<dbReference type="GO" id="GO:0019843">
    <property type="term" value="F:rRNA binding"/>
    <property type="evidence" value="ECO:0007669"/>
    <property type="project" value="UniProtKB-UniRule"/>
</dbReference>
<keyword evidence="2 6" id="KW-0699">rRNA-binding</keyword>
<dbReference type="InterPro" id="IPR012678">
    <property type="entry name" value="Ribosomal_uL23/eL15/eS24_sf"/>
</dbReference>
<dbReference type="Gene3D" id="3.30.70.330">
    <property type="match status" value="1"/>
</dbReference>
<keyword evidence="5 6" id="KW-0687">Ribonucleoprotein</keyword>
<dbReference type="GO" id="GO:0003735">
    <property type="term" value="F:structural constituent of ribosome"/>
    <property type="evidence" value="ECO:0007669"/>
    <property type="project" value="InterPro"/>
</dbReference>
<evidence type="ECO:0000256" key="5">
    <source>
        <dbReference type="ARBA" id="ARBA00023274"/>
    </source>
</evidence>
<comment type="function">
    <text evidence="6">One of the early assembly proteins it binds 23S rRNA. One of the proteins that surrounds the polypeptide exit tunnel on the outside of the ribosome. Forms the main docking site for trigger factor binding to the ribosome.</text>
</comment>
<evidence type="ECO:0000256" key="2">
    <source>
        <dbReference type="ARBA" id="ARBA00022730"/>
    </source>
</evidence>
<name>A0A2D6YG55_9DELT</name>
<dbReference type="Pfam" id="PF00276">
    <property type="entry name" value="Ribosomal_L23"/>
    <property type="match status" value="1"/>
</dbReference>
<evidence type="ECO:0000313" key="9">
    <source>
        <dbReference type="Proteomes" id="UP000226525"/>
    </source>
</evidence>
<dbReference type="NCBIfam" id="NF004366">
    <property type="entry name" value="PRK05738.3-2"/>
    <property type="match status" value="1"/>
</dbReference>
<evidence type="ECO:0000256" key="3">
    <source>
        <dbReference type="ARBA" id="ARBA00022884"/>
    </source>
</evidence>
<dbReference type="InterPro" id="IPR013025">
    <property type="entry name" value="Ribosomal_uL23-like"/>
</dbReference>
<dbReference type="InterPro" id="IPR001014">
    <property type="entry name" value="Ribosomal_uL23_CS"/>
</dbReference>
<dbReference type="EMBL" id="NZEX01000015">
    <property type="protein sequence ID" value="MAH62159.1"/>
    <property type="molecule type" value="Genomic_DNA"/>
</dbReference>
<dbReference type="PROSITE" id="PS00050">
    <property type="entry name" value="RIBOSOMAL_L23"/>
    <property type="match status" value="1"/>
</dbReference>
<keyword evidence="4 6" id="KW-0689">Ribosomal protein</keyword>
<dbReference type="FunFam" id="3.30.70.330:FF:000001">
    <property type="entry name" value="50S ribosomal protein L23"/>
    <property type="match status" value="1"/>
</dbReference>
<comment type="subunit">
    <text evidence="6">Part of the 50S ribosomal subunit. Contacts protein L29, and trigger factor when it is bound to the ribosome.</text>
</comment>
<proteinExistence type="inferred from homology"/>
<dbReference type="NCBIfam" id="NF004363">
    <property type="entry name" value="PRK05738.2-4"/>
    <property type="match status" value="1"/>
</dbReference>
<evidence type="ECO:0000256" key="7">
    <source>
        <dbReference type="RuleBase" id="RU003934"/>
    </source>
</evidence>
<organism evidence="8 9">
    <name type="scientific">SAR324 cluster bacterium</name>
    <dbReference type="NCBI Taxonomy" id="2024889"/>
    <lineage>
        <taxon>Bacteria</taxon>
        <taxon>Deltaproteobacteria</taxon>
        <taxon>SAR324 cluster</taxon>
    </lineage>
</organism>
<comment type="similarity">
    <text evidence="1 6 7">Belongs to the universal ribosomal protein uL23 family.</text>
</comment>
<reference evidence="9" key="1">
    <citation type="submission" date="2017-09" db="EMBL/GenBank/DDBJ databases">
        <title>The Reconstruction of 2,631 Draft Metagenome-Assembled Genomes from the Global Oceans.</title>
        <authorList>
            <person name="Tully B.J."/>
            <person name="Graham E.D."/>
            <person name="Heidelberg J.F."/>
        </authorList>
    </citation>
    <scope>NUCLEOTIDE SEQUENCE [LARGE SCALE GENOMIC DNA]</scope>
</reference>
<comment type="caution">
    <text evidence="8">The sequence shown here is derived from an EMBL/GenBank/DDBJ whole genome shotgun (WGS) entry which is preliminary data.</text>
</comment>
<evidence type="ECO:0000256" key="4">
    <source>
        <dbReference type="ARBA" id="ARBA00022980"/>
    </source>
</evidence>
<dbReference type="GO" id="GO:0006412">
    <property type="term" value="P:translation"/>
    <property type="evidence" value="ECO:0007669"/>
    <property type="project" value="UniProtKB-UniRule"/>
</dbReference>
<dbReference type="NCBIfam" id="NF004359">
    <property type="entry name" value="PRK05738.1-3"/>
    <property type="match status" value="1"/>
</dbReference>
<dbReference type="GO" id="GO:0005840">
    <property type="term" value="C:ribosome"/>
    <property type="evidence" value="ECO:0007669"/>
    <property type="project" value="UniProtKB-KW"/>
</dbReference>
<dbReference type="GO" id="GO:1990904">
    <property type="term" value="C:ribonucleoprotein complex"/>
    <property type="evidence" value="ECO:0007669"/>
    <property type="project" value="UniProtKB-KW"/>
</dbReference>
<evidence type="ECO:0000256" key="1">
    <source>
        <dbReference type="ARBA" id="ARBA00006700"/>
    </source>
</evidence>
<gene>
    <name evidence="6" type="primary">rplW</name>
    <name evidence="8" type="ORF">CMN54_01665</name>
</gene>
<sequence length="95" mass="10975">MELFNILQRPVMTEKSTISQEMQNKYTLQVSPKATKWQIKRAVELAFKVKVVKVNTLNTKSKQKRMGRFVGKSTPWKKAIVTLAEGNNIEFIANY</sequence>
<dbReference type="PANTHER" id="PTHR11620">
    <property type="entry name" value="60S RIBOSOMAL PROTEIN L23A"/>
    <property type="match status" value="1"/>
</dbReference>
<evidence type="ECO:0000256" key="6">
    <source>
        <dbReference type="HAMAP-Rule" id="MF_01369"/>
    </source>
</evidence>
<dbReference type="SUPFAM" id="SSF54189">
    <property type="entry name" value="Ribosomal proteins S24e, L23 and L15e"/>
    <property type="match status" value="1"/>
</dbReference>
<evidence type="ECO:0000313" key="8">
    <source>
        <dbReference type="EMBL" id="MAH62159.1"/>
    </source>
</evidence>
<dbReference type="InterPro" id="IPR012677">
    <property type="entry name" value="Nucleotide-bd_a/b_plait_sf"/>
</dbReference>
<dbReference type="HAMAP" id="MF_01369_B">
    <property type="entry name" value="Ribosomal_uL23_B"/>
    <property type="match status" value="1"/>
</dbReference>
<protein>
    <recommendedName>
        <fullName evidence="6">Large ribosomal subunit protein uL23</fullName>
    </recommendedName>
</protein>
<dbReference type="Proteomes" id="UP000226525">
    <property type="component" value="Unassembled WGS sequence"/>
</dbReference>